<evidence type="ECO:0000256" key="7">
    <source>
        <dbReference type="ARBA" id="ARBA00023303"/>
    </source>
</evidence>
<dbReference type="Proteomes" id="UP001152795">
    <property type="component" value="Unassembled WGS sequence"/>
</dbReference>
<dbReference type="InterPro" id="IPR013099">
    <property type="entry name" value="K_chnl_dom"/>
</dbReference>
<keyword evidence="11" id="KW-1185">Reference proteome</keyword>
<evidence type="ECO:0000313" key="10">
    <source>
        <dbReference type="EMBL" id="CAB3978399.1"/>
    </source>
</evidence>
<evidence type="ECO:0000256" key="5">
    <source>
        <dbReference type="ARBA" id="ARBA00023065"/>
    </source>
</evidence>
<dbReference type="AlphaFoldDB" id="A0A6S7FQX9"/>
<dbReference type="Pfam" id="PF07885">
    <property type="entry name" value="Ion_trans_2"/>
    <property type="match status" value="2"/>
</dbReference>
<dbReference type="EMBL" id="CACRXK020000109">
    <property type="protein sequence ID" value="CAB3978399.1"/>
    <property type="molecule type" value="Genomic_DNA"/>
</dbReference>
<keyword evidence="6" id="KW-0472">Membrane</keyword>
<organism evidence="10 11">
    <name type="scientific">Paramuricea clavata</name>
    <name type="common">Red gorgonian</name>
    <name type="synonym">Violescent sea-whip</name>
    <dbReference type="NCBI Taxonomy" id="317549"/>
    <lineage>
        <taxon>Eukaryota</taxon>
        <taxon>Metazoa</taxon>
        <taxon>Cnidaria</taxon>
        <taxon>Anthozoa</taxon>
        <taxon>Octocorallia</taxon>
        <taxon>Malacalcyonacea</taxon>
        <taxon>Plexauridae</taxon>
        <taxon>Paramuricea</taxon>
    </lineage>
</organism>
<dbReference type="GO" id="GO:0030322">
    <property type="term" value="P:stabilization of membrane potential"/>
    <property type="evidence" value="ECO:0007669"/>
    <property type="project" value="TreeGrafter"/>
</dbReference>
<sequence>QNLVYNANGPLVRASYGHMTPITTWGRTFCIVYALFGIPIAGLMLKSIGEKVAEILPEVIMRVEKRLLRRDEPANIQIKTTMIVFTIMALLLLTLAGFAHAYEGWTFFEGFYFAFITLSTIGFGDFVPLHPADTSKQNGLHTILFTVLTFVYITIGLAIVSSALLSISRLFECKEPSEFMKIPSSESDENLILRKGEDEKSGTP</sequence>
<dbReference type="PANTHER" id="PTHR11003">
    <property type="entry name" value="POTASSIUM CHANNEL, SUBFAMILY K"/>
    <property type="match status" value="1"/>
</dbReference>
<gene>
    <name evidence="10" type="ORF">PACLA_8A022150</name>
</gene>
<dbReference type="GO" id="GO:0005886">
    <property type="term" value="C:plasma membrane"/>
    <property type="evidence" value="ECO:0007669"/>
    <property type="project" value="TreeGrafter"/>
</dbReference>
<dbReference type="PANTHER" id="PTHR11003:SF345">
    <property type="entry name" value="TWIK FAMILY OF POTASSIUM CHANNELS PROTEIN 18"/>
    <property type="match status" value="1"/>
</dbReference>
<proteinExistence type="inferred from homology"/>
<keyword evidence="4" id="KW-1133">Transmembrane helix</keyword>
<comment type="similarity">
    <text evidence="8">Belongs to the two pore domain potassium channel (TC 1.A.1.8) family.</text>
</comment>
<keyword evidence="2 8" id="KW-0813">Transport</keyword>
<evidence type="ECO:0000256" key="4">
    <source>
        <dbReference type="ARBA" id="ARBA00022989"/>
    </source>
</evidence>
<dbReference type="OrthoDB" id="297496at2759"/>
<evidence type="ECO:0000256" key="6">
    <source>
        <dbReference type="ARBA" id="ARBA00023136"/>
    </source>
</evidence>
<comment type="caution">
    <text evidence="10">The sequence shown here is derived from an EMBL/GenBank/DDBJ whole genome shotgun (WGS) entry which is preliminary data.</text>
</comment>
<dbReference type="GO" id="GO:0015271">
    <property type="term" value="F:outward rectifier potassium channel activity"/>
    <property type="evidence" value="ECO:0007669"/>
    <property type="project" value="TreeGrafter"/>
</dbReference>
<dbReference type="Gene3D" id="1.10.287.70">
    <property type="match status" value="1"/>
</dbReference>
<feature type="non-terminal residue" evidence="10">
    <location>
        <position position="204"/>
    </location>
</feature>
<evidence type="ECO:0000256" key="3">
    <source>
        <dbReference type="ARBA" id="ARBA00022692"/>
    </source>
</evidence>
<evidence type="ECO:0000256" key="2">
    <source>
        <dbReference type="ARBA" id="ARBA00022448"/>
    </source>
</evidence>
<feature type="domain" description="Potassium channel" evidence="9">
    <location>
        <begin position="88"/>
        <end position="170"/>
    </location>
</feature>
<feature type="domain" description="Potassium channel" evidence="9">
    <location>
        <begin position="16"/>
        <end position="52"/>
    </location>
</feature>
<dbReference type="GO" id="GO:0022841">
    <property type="term" value="F:potassium ion leak channel activity"/>
    <property type="evidence" value="ECO:0007669"/>
    <property type="project" value="TreeGrafter"/>
</dbReference>
<evidence type="ECO:0000313" key="11">
    <source>
        <dbReference type="Proteomes" id="UP001152795"/>
    </source>
</evidence>
<evidence type="ECO:0000256" key="1">
    <source>
        <dbReference type="ARBA" id="ARBA00004141"/>
    </source>
</evidence>
<evidence type="ECO:0000259" key="9">
    <source>
        <dbReference type="Pfam" id="PF07885"/>
    </source>
</evidence>
<keyword evidence="3 8" id="KW-0812">Transmembrane</keyword>
<dbReference type="SUPFAM" id="SSF81324">
    <property type="entry name" value="Voltage-gated potassium channels"/>
    <property type="match status" value="1"/>
</dbReference>
<comment type="subcellular location">
    <subcellularLocation>
        <location evidence="1">Membrane</location>
        <topology evidence="1">Multi-pass membrane protein</topology>
    </subcellularLocation>
</comment>
<dbReference type="PRINTS" id="PR01333">
    <property type="entry name" value="2POREKCHANEL"/>
</dbReference>
<name>A0A6S7FQX9_PARCT</name>
<dbReference type="InterPro" id="IPR003280">
    <property type="entry name" value="2pore_dom_K_chnl"/>
</dbReference>
<reference evidence="10" key="1">
    <citation type="submission" date="2020-04" db="EMBL/GenBank/DDBJ databases">
        <authorList>
            <person name="Alioto T."/>
            <person name="Alioto T."/>
            <person name="Gomez Garrido J."/>
        </authorList>
    </citation>
    <scope>NUCLEOTIDE SEQUENCE</scope>
    <source>
        <strain evidence="10">A484AB</strain>
    </source>
</reference>
<protein>
    <submittedName>
        <fullName evidence="10">Two pore potassium channel sup-9-like</fullName>
    </submittedName>
</protein>
<keyword evidence="5 8" id="KW-0406">Ion transport</keyword>
<keyword evidence="7 8" id="KW-0407">Ion channel</keyword>
<accession>A0A6S7FQX9</accession>
<evidence type="ECO:0000256" key="8">
    <source>
        <dbReference type="RuleBase" id="RU003857"/>
    </source>
</evidence>